<dbReference type="InterPro" id="IPR008979">
    <property type="entry name" value="Galactose-bd-like_sf"/>
</dbReference>
<protein>
    <recommendedName>
        <fullName evidence="1">F5/8 type C domain-containing protein</fullName>
    </recommendedName>
</protein>
<evidence type="ECO:0000313" key="3">
    <source>
        <dbReference type="Proteomes" id="UP000001593"/>
    </source>
</evidence>
<accession>A7SKZ6</accession>
<proteinExistence type="predicted"/>
<sequence>EQGDPLGMESSDISDSALNASSFFSSVFMPKNARLNSPSGELGWMPKENLAGEYLQVDLGREMEVARVATQGRNGFNHWVTSYKITYSSDLESWQVCKENGIDKVFDGNVDSVNAVYRSFPSPILARGIRFVIVTFFSRPALRVEVYGCK</sequence>
<feature type="non-terminal residue" evidence="2">
    <location>
        <position position="150"/>
    </location>
</feature>
<dbReference type="PROSITE" id="PS01285">
    <property type="entry name" value="FA58C_1"/>
    <property type="match status" value="1"/>
</dbReference>
<evidence type="ECO:0000259" key="1">
    <source>
        <dbReference type="PROSITE" id="PS50022"/>
    </source>
</evidence>
<dbReference type="PANTHER" id="PTHR24543">
    <property type="entry name" value="MULTICOPPER OXIDASE-RELATED"/>
    <property type="match status" value="1"/>
</dbReference>
<gene>
    <name evidence="2" type="ORF">NEMVEDRAFT_v1g122214</name>
</gene>
<dbReference type="SMART" id="SM00231">
    <property type="entry name" value="FA58C"/>
    <property type="match status" value="1"/>
</dbReference>
<dbReference type="Pfam" id="PF00754">
    <property type="entry name" value="F5_F8_type_C"/>
    <property type="match status" value="1"/>
</dbReference>
<organism evidence="2 3">
    <name type="scientific">Nematostella vectensis</name>
    <name type="common">Starlet sea anemone</name>
    <dbReference type="NCBI Taxonomy" id="45351"/>
    <lineage>
        <taxon>Eukaryota</taxon>
        <taxon>Metazoa</taxon>
        <taxon>Cnidaria</taxon>
        <taxon>Anthozoa</taxon>
        <taxon>Hexacorallia</taxon>
        <taxon>Actiniaria</taxon>
        <taxon>Edwardsiidae</taxon>
        <taxon>Nematostella</taxon>
    </lineage>
</organism>
<evidence type="ECO:0000313" key="2">
    <source>
        <dbReference type="EMBL" id="EDO35620.1"/>
    </source>
</evidence>
<dbReference type="Gene3D" id="2.60.120.260">
    <property type="entry name" value="Galactose-binding domain-like"/>
    <property type="match status" value="1"/>
</dbReference>
<dbReference type="PROSITE" id="PS50022">
    <property type="entry name" value="FA58C_3"/>
    <property type="match status" value="1"/>
</dbReference>
<dbReference type="eggNOG" id="ENOG502ST6G">
    <property type="taxonomic scope" value="Eukaryota"/>
</dbReference>
<dbReference type="HOGENOM" id="CLU_030066_1_2_1"/>
<dbReference type="KEGG" id="nve:5507035"/>
<dbReference type="FunFam" id="2.60.120.260:FF:000016">
    <property type="entry name" value="Contactin-associated protein-like 4 isoform 1"/>
    <property type="match status" value="1"/>
</dbReference>
<dbReference type="InParanoid" id="A7SKZ6"/>
<dbReference type="InterPro" id="IPR000421">
    <property type="entry name" value="FA58C"/>
</dbReference>
<dbReference type="SUPFAM" id="SSF49785">
    <property type="entry name" value="Galactose-binding domain-like"/>
    <property type="match status" value="1"/>
</dbReference>
<dbReference type="Proteomes" id="UP000001593">
    <property type="component" value="Unassembled WGS sequence"/>
</dbReference>
<reference evidence="2 3" key="1">
    <citation type="journal article" date="2007" name="Science">
        <title>Sea anemone genome reveals ancestral eumetazoan gene repertoire and genomic organization.</title>
        <authorList>
            <person name="Putnam N.H."/>
            <person name="Srivastava M."/>
            <person name="Hellsten U."/>
            <person name="Dirks B."/>
            <person name="Chapman J."/>
            <person name="Salamov A."/>
            <person name="Terry A."/>
            <person name="Shapiro H."/>
            <person name="Lindquist E."/>
            <person name="Kapitonov V.V."/>
            <person name="Jurka J."/>
            <person name="Genikhovich G."/>
            <person name="Grigoriev I.V."/>
            <person name="Lucas S.M."/>
            <person name="Steele R.E."/>
            <person name="Finnerty J.R."/>
            <person name="Technau U."/>
            <person name="Martindale M.Q."/>
            <person name="Rokhsar D.S."/>
        </authorList>
    </citation>
    <scope>NUCLEOTIDE SEQUENCE [LARGE SCALE GENOMIC DNA]</scope>
    <source>
        <strain evidence="3">CH2 X CH6</strain>
    </source>
</reference>
<dbReference type="PhylomeDB" id="A7SKZ6"/>
<dbReference type="CDD" id="cd00057">
    <property type="entry name" value="FA58C"/>
    <property type="match status" value="1"/>
</dbReference>
<keyword evidence="3" id="KW-1185">Reference proteome</keyword>
<dbReference type="AlphaFoldDB" id="A7SKZ6"/>
<dbReference type="STRING" id="45351.A7SKZ6"/>
<dbReference type="EMBL" id="DS469693">
    <property type="protein sequence ID" value="EDO35620.1"/>
    <property type="molecule type" value="Genomic_DNA"/>
</dbReference>
<name>A7SKZ6_NEMVE</name>
<feature type="domain" description="F5/8 type C" evidence="1">
    <location>
        <begin position="1"/>
        <end position="149"/>
    </location>
</feature>
<dbReference type="OMA" id="HANWIQY"/>
<dbReference type="PANTHER" id="PTHR24543:SF291">
    <property type="entry name" value="SMOKE ALARM, ISOFORM D"/>
    <property type="match status" value="1"/>
</dbReference>
<dbReference type="OrthoDB" id="26719at2759"/>